<dbReference type="GeneID" id="9689473"/>
<feature type="non-terminal residue" evidence="2">
    <location>
        <position position="84"/>
    </location>
</feature>
<dbReference type="Gene3D" id="1.20.225.20">
    <property type="entry name" value="Ub domain-containing protein, DC-UbP/UBTD2, N-terminal domain"/>
    <property type="match status" value="1"/>
</dbReference>
<evidence type="ECO:0000259" key="1">
    <source>
        <dbReference type="Pfam" id="PF16455"/>
    </source>
</evidence>
<dbReference type="InterPro" id="IPR032752">
    <property type="entry name" value="DC-UbP/UBTD2_N"/>
</dbReference>
<dbReference type="KEGG" id="mpp:MICPUCDRAFT_9260"/>
<keyword evidence="3" id="KW-1185">Reference proteome</keyword>
<name>C1N873_MICPC</name>
<reference evidence="2 3" key="1">
    <citation type="journal article" date="2009" name="Science">
        <title>Green evolution and dynamic adaptations revealed by genomes of the marine picoeukaryotes Micromonas.</title>
        <authorList>
            <person name="Worden A.Z."/>
            <person name="Lee J.H."/>
            <person name="Mock T."/>
            <person name="Rouze P."/>
            <person name="Simmons M.P."/>
            <person name="Aerts A.L."/>
            <person name="Allen A.E."/>
            <person name="Cuvelier M.L."/>
            <person name="Derelle E."/>
            <person name="Everett M.V."/>
            <person name="Foulon E."/>
            <person name="Grimwood J."/>
            <person name="Gundlach H."/>
            <person name="Henrissat B."/>
            <person name="Napoli C."/>
            <person name="McDonald S.M."/>
            <person name="Parker M.S."/>
            <person name="Rombauts S."/>
            <person name="Salamov A."/>
            <person name="Von Dassow P."/>
            <person name="Badger J.H."/>
            <person name="Coutinho P.M."/>
            <person name="Demir E."/>
            <person name="Dubchak I."/>
            <person name="Gentemann C."/>
            <person name="Eikrem W."/>
            <person name="Gready J.E."/>
            <person name="John U."/>
            <person name="Lanier W."/>
            <person name="Lindquist E.A."/>
            <person name="Lucas S."/>
            <person name="Mayer K.F."/>
            <person name="Moreau H."/>
            <person name="Not F."/>
            <person name="Otillar R."/>
            <person name="Panaud O."/>
            <person name="Pangilinan J."/>
            <person name="Paulsen I."/>
            <person name="Piegu B."/>
            <person name="Poliakov A."/>
            <person name="Robbens S."/>
            <person name="Schmutz J."/>
            <person name="Toulza E."/>
            <person name="Wyss T."/>
            <person name="Zelensky A."/>
            <person name="Zhou K."/>
            <person name="Armbrust E.V."/>
            <person name="Bhattacharya D."/>
            <person name="Goodenough U.W."/>
            <person name="Van de Peer Y."/>
            <person name="Grigoriev I.V."/>
        </authorList>
    </citation>
    <scope>NUCLEOTIDE SEQUENCE [LARGE SCALE GENOMIC DNA]</scope>
    <source>
        <strain evidence="2 3">CCMP1545</strain>
    </source>
</reference>
<dbReference type="Pfam" id="PF16455">
    <property type="entry name" value="UBD"/>
    <property type="match status" value="1"/>
</dbReference>
<sequence length="84" mass="9501">EALERMRLEFWDVQPSYGGDASMWTALRAAVEAMREDGDLDTARLLVDSAGIIVAAPNMTTCWDTMGHKYVLPKWVFRDPRNAI</sequence>
<feature type="domain" description="DC-UbP/UBTD2 N-terminal" evidence="1">
    <location>
        <begin position="2"/>
        <end position="83"/>
    </location>
</feature>
<evidence type="ECO:0000313" key="3">
    <source>
        <dbReference type="Proteomes" id="UP000001876"/>
    </source>
</evidence>
<protein>
    <submittedName>
        <fullName evidence="2">Predicted protein</fullName>
    </submittedName>
</protein>
<dbReference type="EMBL" id="GG663750">
    <property type="protein sequence ID" value="EEH51841.1"/>
    <property type="molecule type" value="Genomic_DNA"/>
</dbReference>
<feature type="non-terminal residue" evidence="2">
    <location>
        <position position="1"/>
    </location>
</feature>
<dbReference type="AlphaFoldDB" id="C1N873"/>
<accession>C1N873</accession>
<dbReference type="InterPro" id="IPR038169">
    <property type="entry name" value="DC-UbP/UBTD2_N_sf"/>
</dbReference>
<gene>
    <name evidence="2" type="ORF">MICPUCDRAFT_9260</name>
</gene>
<dbReference type="RefSeq" id="XP_003064219.1">
    <property type="nucleotide sequence ID" value="XM_003064173.1"/>
</dbReference>
<dbReference type="OMA" id="CAGSREK"/>
<dbReference type="PANTHER" id="PTHR13609">
    <property type="entry name" value="UBIQUITIN DOMAIN CONTAINING 1 PROTEIN-RELATED"/>
    <property type="match status" value="1"/>
</dbReference>
<proteinExistence type="predicted"/>
<dbReference type="InterPro" id="IPR039869">
    <property type="entry name" value="UBTD1/2"/>
</dbReference>
<dbReference type="Proteomes" id="UP000001876">
    <property type="component" value="Unassembled WGS sequence"/>
</dbReference>
<organism evidence="3">
    <name type="scientific">Micromonas pusilla (strain CCMP1545)</name>
    <name type="common">Picoplanktonic green alga</name>
    <dbReference type="NCBI Taxonomy" id="564608"/>
    <lineage>
        <taxon>Eukaryota</taxon>
        <taxon>Viridiplantae</taxon>
        <taxon>Chlorophyta</taxon>
        <taxon>Mamiellophyceae</taxon>
        <taxon>Mamiellales</taxon>
        <taxon>Mamiellaceae</taxon>
        <taxon>Micromonas</taxon>
    </lineage>
</organism>
<evidence type="ECO:0000313" key="2">
    <source>
        <dbReference type="EMBL" id="EEH51841.1"/>
    </source>
</evidence>
<dbReference type="eggNOG" id="KOG0013">
    <property type="taxonomic scope" value="Eukaryota"/>
</dbReference>
<dbReference type="OrthoDB" id="1640476at2759"/>